<dbReference type="PROSITE" id="PS51424">
    <property type="entry name" value="ROC"/>
    <property type="match status" value="1"/>
</dbReference>
<feature type="repeat" description="ANK" evidence="13">
    <location>
        <begin position="746"/>
        <end position="772"/>
    </location>
</feature>
<sequence length="2700" mass="304272">MEHVSAAAAPKQRNNIKNQKLPITSTKKPKVWKQEEENTCSNKSGDRIDSMEEEEAQSIVLTLQRSLNEELLMLTLYRIKDSLNNDELLKGLLSRNIEKHITRILDVYSSSTEIQKVGLKLMEILMKLSPDVCNEFQCSDIAYRVLLKALENFSGDEELQETGLQIFCLLLESENLRNNLLVDDIFETVLDCSLVAMQMYNHNTAIQCSSCAVLRYILLEDGDILDTFVEERLESFIKNLKEFLSEASVLPTMFKVLEVVARSEGHLQCLMSHDVDKFVMDAFHSTSADLRVIEAACDLLMELKKESSVLETLSSVNFLSGTLVPLMSSHPYSSSVVAAGVELFCLFCQNEFAERTEEEESRLSKQWCEILFNAMRKLMNHKKVQILSCRAVVELLKVCPKAHSEIGENIINNKPQSPLHSMCVGNILMYKTDTEVFASACEALYWLAADNERICENLMEKNAHIVVLDGIRRHFVYGSVVECGLRGLRAMIIFHNANKRKLILEEIQATLTKAFIQHAHIDNVVMECVSTIACLAEVDIFCNQCLVERLHVRILAALNKSLSNELMQEAGLECLCVLSAADKAAEILNSAGALDYVIKTMEKYTDILYVQRKGLVLIQMLCEPSILNTFDLCSRLIKVITQTMENYQSHVGLLKEACVAVHLLSELGHDLCDEFVKVNCHQLMFNILADHIDQDLLDLAGECLVIFGLNDTVKGNMLLAECKRGNLAGVICLLEMDANVNFVNSTGETPLAWAVEIGNEFIVRRLLSKGVNDLKDALAKSLQQKNDRITGLLLGALCHKRSHFHVPWGGLGLGTSDFNTVWLEVALPRSLTADWSPSTRSSTSSVFDGSWKHITSQVRESEEKRRKRKENIYHHSISDSSIGANRHKFRYSFKQSYEDLPGIINSGAQESPRRRSSPDNAPRGRDLPYRRKLLSPIGSPASSITVTDESLKPVFLLSETDENEENSWMFESSQTEVQEWKQMSLTGANLPYSQNDPRVTPTPQSRPFSLQGTSTSGPWSRKMRSPSPSLTNLDLTIEDVFLPAKRRSHTMYQSSDGESSDIGYYPSADDLDNTAGSDESRRESESYDADLFVSLDLSSNGIQSLHHLSDTKNHHLRFFSSVEKLALTDNLITTIPDKFFESMENLHVVDLRRNKLTQFPVEVLLCCPNLTSLDLTHNEMAHWDLDSHIVHSKLTELTLNHNSLSAIPSQIGRALPRLEVLQMNSNNLENLNSSLGLVHLRRLELNHNNLTEIPEDFLTACTKLDVFEAAFNKIEKLPTESAAQHLSRLARLKLRNNNITGNDLLSLPKFILDLPTLKFIDLCSNKLTGLPSPPSWKSTMLKEVLVSRNQINKINLEGGKSWSKLESLHLSNNGLTELPGDIGLLSSLTSLDVSHNPLTTLPDELGKCHKMWEFPLSGLNLDLDPALLKGKVKDLIIYLHHRLKRATEYYRMKLMVIGYGGRGKTTLLKALMKKYKTSTTNQATVGVIVQDWKYERRRENKGTVTYTLSTWDFAGQEEFYSTHQCYMSNRALYLVVCNIKGGTSEIDRLKPWLCNIQARAPGCPVVVVMTHLDKVPDDKQVELVTAMTDRLNQIINKGGYPEVRHCVPVICTRENALIEQLRETIKKVVDEYKVRGQYVMGQKVPASYVKLADLLAETKKTESFFPVIKHNQLLKMVQEAGLDLDEDELHQAVRFLHECGVLLHYPDKALNLRDLYFIDPGWLCRMMAQIVTVHQINPFIKNGILRKKDVNLLFTGKKLENFVFPKDLIPQYLRLLEKFEIALPHSEQELLVPCHLPERKPMLNMPVLSRNEKICRYYEMTYVPLGMWSRLITRLIVFSKSQVTEVLVGRHEPTLTYWNKGIYMFWSPETFCLVDCEGIYENKEEIAITVPISGQGSMILGLVVDHIDGLIEEWYPGLTTIDPMQGQDLMIKYVPCFMCTDDNPFLFKVEDLLQISETSVDAKCDQCKNLVPLAQLVPDIMMSDLPSSLLIGRLDIQESADNLLGDGGFGNVYQMNYMGQDTAVKIFSAIGDIHPHKMLRQEVTILRSLRHPSVVSLLGVSIQPRAIVLELAPLGSMATILKRKSPLDRMARHRIALQVTEGLSYLHKILIVYRDMKPDNVLIYSLSLSEIVNAKISDYGISRFSTPDGLMAQEGTPAYRAPEVIRGETYSFKADVFSLGITLYALVTGGRHPFDDYDFKSEMDRVVAEGHLPPPITHKGCAPWPDMQKILASCMHQSPDRRPTSSQVWEQLKNPEILGLKRIIPISKGTTVECFTIQEQEGGRLYLWVASGDCDYVQLSRLDLKDSKPEVKGAMFRYGRILALLPISQGFLLVGTQMCKVWLYDTVRQEFLHCTSLLPDAVLCMLNVSIPRKDNLIFVGLANGTLAVFPQSDLLYEPNATPMYLSPGKKHEAVRCLEAHPRTRRVYSSCGSKIVVLSVRKGIALEKILETRKEGPRSVPIYGLCVSNKSQVFVCHKGQPVIQVWDIAKETLKAQIDVSSLVGLKSTQCRLTALYLQENHGIAAMNHGILWAGTGDGRIVLIDSKSGTTIASTHRYCGPIRALKSSACKKNKHARGNFCGVLSGGFGYYNSQEHFDKKDRDDDLGCVLLWDQHFARIAKELQTDIQRRAAFVKAFQEGKLSKSLEPVHLNSGLRHGESEESLQNFEQSTQEVPQEESPENPQCHNEAEQSLQENEMFDSL</sequence>
<evidence type="ECO:0000313" key="19">
    <source>
        <dbReference type="Proteomes" id="UP000005408"/>
    </source>
</evidence>
<evidence type="ECO:0000259" key="16">
    <source>
        <dbReference type="PROSITE" id="PS50011"/>
    </source>
</evidence>
<evidence type="ECO:0000259" key="17">
    <source>
        <dbReference type="PROSITE" id="PS51424"/>
    </source>
</evidence>
<dbReference type="InterPro" id="IPR057263">
    <property type="entry name" value="COR-B"/>
</dbReference>
<dbReference type="Gene3D" id="1.25.10.10">
    <property type="entry name" value="Leucine-rich Repeat Variant"/>
    <property type="match status" value="2"/>
</dbReference>
<dbReference type="PROSITE" id="PS00107">
    <property type="entry name" value="PROTEIN_KINASE_ATP"/>
    <property type="match status" value="1"/>
</dbReference>
<dbReference type="PROSITE" id="PS51450">
    <property type="entry name" value="LRR"/>
    <property type="match status" value="3"/>
</dbReference>
<dbReference type="InterPro" id="IPR036388">
    <property type="entry name" value="WH-like_DNA-bd_sf"/>
</dbReference>
<dbReference type="GO" id="GO:0005525">
    <property type="term" value="F:GTP binding"/>
    <property type="evidence" value="ECO:0007669"/>
    <property type="project" value="UniProtKB-KW"/>
</dbReference>
<evidence type="ECO:0000256" key="1">
    <source>
        <dbReference type="ARBA" id="ARBA00001946"/>
    </source>
</evidence>
<feature type="compositionally biased region" description="Polar residues" evidence="15">
    <location>
        <begin position="2661"/>
        <end position="2672"/>
    </location>
</feature>
<feature type="compositionally biased region" description="Basic and acidic residues" evidence="15">
    <location>
        <begin position="911"/>
        <end position="929"/>
    </location>
</feature>
<proteinExistence type="predicted"/>
<dbReference type="InterPro" id="IPR020859">
    <property type="entry name" value="ROC"/>
</dbReference>
<dbReference type="SMR" id="A0A8W8M051"/>
<evidence type="ECO:0000256" key="5">
    <source>
        <dbReference type="ARBA" id="ARBA00022679"/>
    </source>
</evidence>
<dbReference type="InterPro" id="IPR032171">
    <property type="entry name" value="COR-A"/>
</dbReference>
<feature type="binding site" evidence="14">
    <location>
        <position position="2025"/>
    </location>
    <ligand>
        <name>ATP</name>
        <dbReference type="ChEBI" id="CHEBI:30616"/>
    </ligand>
</feature>
<dbReference type="SMART" id="SM00364">
    <property type="entry name" value="LRR_BAC"/>
    <property type="match status" value="4"/>
</dbReference>
<dbReference type="Gene3D" id="3.30.70.1390">
    <property type="entry name" value="ROC domain from the Parkinson's disease-associated leucine-rich repeat kinase 2"/>
    <property type="match status" value="1"/>
</dbReference>
<dbReference type="Proteomes" id="UP000005408">
    <property type="component" value="Unassembled WGS sequence"/>
</dbReference>
<keyword evidence="8" id="KW-0418">Kinase</keyword>
<feature type="region of interest" description="Disordered" evidence="15">
    <location>
        <begin position="1048"/>
        <end position="1083"/>
    </location>
</feature>
<comment type="catalytic activity">
    <reaction evidence="11">
        <text>L-threonyl-[protein] + ATP = O-phospho-L-threonyl-[protein] + ADP + H(+)</text>
        <dbReference type="Rhea" id="RHEA:46608"/>
        <dbReference type="Rhea" id="RHEA-COMP:11060"/>
        <dbReference type="Rhea" id="RHEA-COMP:11605"/>
        <dbReference type="ChEBI" id="CHEBI:15378"/>
        <dbReference type="ChEBI" id="CHEBI:30013"/>
        <dbReference type="ChEBI" id="CHEBI:30616"/>
        <dbReference type="ChEBI" id="CHEBI:61977"/>
        <dbReference type="ChEBI" id="CHEBI:456216"/>
        <dbReference type="EC" id="2.7.11.1"/>
    </reaction>
</comment>
<evidence type="ECO:0000256" key="6">
    <source>
        <dbReference type="ARBA" id="ARBA00022737"/>
    </source>
</evidence>
<dbReference type="SUPFAM" id="SSF48371">
    <property type="entry name" value="ARM repeat"/>
    <property type="match status" value="2"/>
</dbReference>
<dbReference type="Pfam" id="PF25497">
    <property type="entry name" value="COR-B"/>
    <property type="match status" value="1"/>
</dbReference>
<dbReference type="Pfam" id="PF08477">
    <property type="entry name" value="Roc"/>
    <property type="match status" value="1"/>
</dbReference>
<keyword evidence="9 14" id="KW-0067">ATP-binding</keyword>
<evidence type="ECO:0000256" key="7">
    <source>
        <dbReference type="ARBA" id="ARBA00022741"/>
    </source>
</evidence>
<dbReference type="Pfam" id="PF13855">
    <property type="entry name" value="LRR_8"/>
    <property type="match status" value="3"/>
</dbReference>
<dbReference type="SUPFAM" id="SSF48403">
    <property type="entry name" value="Ankyrin repeat"/>
    <property type="match status" value="1"/>
</dbReference>
<dbReference type="Pfam" id="PF23745">
    <property type="entry name" value="ANK_LRRK2"/>
    <property type="match status" value="1"/>
</dbReference>
<dbReference type="SUPFAM" id="SSF52058">
    <property type="entry name" value="L domain-like"/>
    <property type="match status" value="1"/>
</dbReference>
<evidence type="ECO:0000256" key="15">
    <source>
        <dbReference type="SAM" id="MobiDB-lite"/>
    </source>
</evidence>
<evidence type="ECO:0000256" key="13">
    <source>
        <dbReference type="PROSITE-ProRule" id="PRU00023"/>
    </source>
</evidence>
<dbReference type="Gene3D" id="3.80.10.10">
    <property type="entry name" value="Ribonuclease Inhibitor"/>
    <property type="match status" value="3"/>
</dbReference>
<evidence type="ECO:0000256" key="12">
    <source>
        <dbReference type="ARBA" id="ARBA00048679"/>
    </source>
</evidence>
<dbReference type="SMART" id="SM00369">
    <property type="entry name" value="LRR_TYP"/>
    <property type="match status" value="8"/>
</dbReference>
<dbReference type="GO" id="GO:0009966">
    <property type="term" value="P:regulation of signal transduction"/>
    <property type="evidence" value="ECO:0007669"/>
    <property type="project" value="UniProtKB-ARBA"/>
</dbReference>
<organism evidence="18 19">
    <name type="scientific">Magallana gigas</name>
    <name type="common">Pacific oyster</name>
    <name type="synonym">Crassostrea gigas</name>
    <dbReference type="NCBI Taxonomy" id="29159"/>
    <lineage>
        <taxon>Eukaryota</taxon>
        <taxon>Metazoa</taxon>
        <taxon>Spiralia</taxon>
        <taxon>Lophotrochozoa</taxon>
        <taxon>Mollusca</taxon>
        <taxon>Bivalvia</taxon>
        <taxon>Autobranchia</taxon>
        <taxon>Pteriomorphia</taxon>
        <taxon>Ostreida</taxon>
        <taxon>Ostreoidea</taxon>
        <taxon>Ostreidae</taxon>
        <taxon>Magallana</taxon>
    </lineage>
</organism>
<keyword evidence="10" id="KW-0342">GTP-binding</keyword>
<dbReference type="PROSITE" id="PS50088">
    <property type="entry name" value="ANK_REPEAT"/>
    <property type="match status" value="1"/>
</dbReference>
<dbReference type="InterPro" id="IPR016024">
    <property type="entry name" value="ARM-type_fold"/>
</dbReference>
<feature type="region of interest" description="Disordered" evidence="15">
    <location>
        <begin position="1"/>
        <end position="46"/>
    </location>
</feature>
<keyword evidence="19" id="KW-1185">Reference proteome</keyword>
<dbReference type="SUPFAM" id="SSF52540">
    <property type="entry name" value="P-loop containing nucleoside triphosphate hydrolases"/>
    <property type="match status" value="1"/>
</dbReference>
<reference evidence="18" key="1">
    <citation type="submission" date="2022-08" db="UniProtKB">
        <authorList>
            <consortium name="EnsemblMetazoa"/>
        </authorList>
    </citation>
    <scope>IDENTIFICATION</scope>
    <source>
        <strain evidence="18">05x7-T-G4-1.051#20</strain>
    </source>
</reference>
<dbReference type="Gene3D" id="3.30.200.20">
    <property type="entry name" value="Phosphorylase Kinase, domain 1"/>
    <property type="match status" value="1"/>
</dbReference>
<dbReference type="InterPro" id="IPR011989">
    <property type="entry name" value="ARM-like"/>
</dbReference>
<feature type="domain" description="Protein kinase" evidence="16">
    <location>
        <begin position="1998"/>
        <end position="2257"/>
    </location>
</feature>
<feature type="domain" description="Roc" evidence="17">
    <location>
        <begin position="1445"/>
        <end position="1632"/>
    </location>
</feature>
<evidence type="ECO:0000256" key="14">
    <source>
        <dbReference type="PROSITE-ProRule" id="PRU10141"/>
    </source>
</evidence>
<evidence type="ECO:0000256" key="9">
    <source>
        <dbReference type="ARBA" id="ARBA00022840"/>
    </source>
</evidence>
<evidence type="ECO:0000313" key="18">
    <source>
        <dbReference type="EnsemblMetazoa" id="G30953.2:cds"/>
    </source>
</evidence>
<dbReference type="PROSITE" id="PS50297">
    <property type="entry name" value="ANK_REP_REGION"/>
    <property type="match status" value="1"/>
</dbReference>
<accession>A0A8W8M051</accession>
<feature type="region of interest" description="Disordered" evidence="15">
    <location>
        <begin position="2653"/>
        <end position="2700"/>
    </location>
</feature>
<dbReference type="Gene3D" id="1.10.510.10">
    <property type="entry name" value="Transferase(Phosphotransferase) domain 1"/>
    <property type="match status" value="1"/>
</dbReference>
<dbReference type="GO" id="GO:0005524">
    <property type="term" value="F:ATP binding"/>
    <property type="evidence" value="ECO:0007669"/>
    <property type="project" value="UniProtKB-UniRule"/>
</dbReference>
<dbReference type="InterPro" id="IPR008271">
    <property type="entry name" value="Ser/Thr_kinase_AS"/>
</dbReference>
<dbReference type="Pfam" id="PF16095">
    <property type="entry name" value="COR-A"/>
    <property type="match status" value="1"/>
</dbReference>
<dbReference type="GO" id="GO:0005737">
    <property type="term" value="C:cytoplasm"/>
    <property type="evidence" value="ECO:0007669"/>
    <property type="project" value="UniProtKB-ARBA"/>
</dbReference>
<dbReference type="Gene3D" id="3.40.50.300">
    <property type="entry name" value="P-loop containing nucleotide triphosphate hydrolases"/>
    <property type="match status" value="1"/>
</dbReference>
<dbReference type="PROSITE" id="PS50011">
    <property type="entry name" value="PROTEIN_KINASE_DOM"/>
    <property type="match status" value="1"/>
</dbReference>
<feature type="region of interest" description="Disordered" evidence="15">
    <location>
        <begin position="902"/>
        <end position="945"/>
    </location>
</feature>
<dbReference type="InterPro" id="IPR001611">
    <property type="entry name" value="Leu-rich_rpt"/>
</dbReference>
<dbReference type="PANTHER" id="PTHR48056:SF81">
    <property type="entry name" value="RECEPTOR PROTEIN-TYROSINE KINASE CEPR1"/>
    <property type="match status" value="1"/>
</dbReference>
<dbReference type="Gene3D" id="2.130.10.10">
    <property type="entry name" value="YVTN repeat-like/Quinoprotein amine dehydrogenase"/>
    <property type="match status" value="1"/>
</dbReference>
<evidence type="ECO:0000256" key="8">
    <source>
        <dbReference type="ARBA" id="ARBA00022777"/>
    </source>
</evidence>
<keyword evidence="3" id="KW-0723">Serine/threonine-protein kinase</keyword>
<dbReference type="Pfam" id="PF23748">
    <property type="entry name" value="Beta-prop_LRRK2"/>
    <property type="match status" value="1"/>
</dbReference>
<dbReference type="InterPro" id="IPR036770">
    <property type="entry name" value="Ankyrin_rpt-contain_sf"/>
</dbReference>
<dbReference type="NCBIfam" id="TIGR00231">
    <property type="entry name" value="small_GTP"/>
    <property type="match status" value="1"/>
</dbReference>
<dbReference type="SMART" id="SM00220">
    <property type="entry name" value="S_TKc"/>
    <property type="match status" value="1"/>
</dbReference>
<protein>
    <recommendedName>
        <fullName evidence="2">non-specific serine/threonine protein kinase</fullName>
        <ecNumber evidence="2">2.7.11.1</ecNumber>
    </recommendedName>
</protein>
<dbReference type="SUPFAM" id="SSF56112">
    <property type="entry name" value="Protein kinase-like (PK-like)"/>
    <property type="match status" value="1"/>
</dbReference>
<dbReference type="InterPro" id="IPR056597">
    <property type="entry name" value="ARM_LRRK2"/>
</dbReference>
<dbReference type="Gene3D" id="1.25.40.20">
    <property type="entry name" value="Ankyrin repeat-containing domain"/>
    <property type="match status" value="1"/>
</dbReference>
<dbReference type="InterPro" id="IPR050647">
    <property type="entry name" value="Plant_LRR-RLKs"/>
</dbReference>
<comment type="cofactor">
    <cofactor evidence="1">
        <name>Mg(2+)</name>
        <dbReference type="ChEBI" id="CHEBI:18420"/>
    </cofactor>
</comment>
<dbReference type="GO" id="GO:0004674">
    <property type="term" value="F:protein serine/threonine kinase activity"/>
    <property type="evidence" value="ECO:0007669"/>
    <property type="project" value="UniProtKB-KW"/>
</dbReference>
<dbReference type="Pfam" id="PF23744">
    <property type="entry name" value="ARM_LRRK2"/>
    <property type="match status" value="1"/>
</dbReference>
<dbReference type="InterPro" id="IPR027417">
    <property type="entry name" value="P-loop_NTPase"/>
</dbReference>
<dbReference type="EC" id="2.7.11.1" evidence="2"/>
<feature type="compositionally biased region" description="Polar residues" evidence="15">
    <location>
        <begin position="12"/>
        <end position="26"/>
    </location>
</feature>
<evidence type="ECO:0000256" key="10">
    <source>
        <dbReference type="ARBA" id="ARBA00023134"/>
    </source>
</evidence>
<dbReference type="InterPro" id="IPR056593">
    <property type="entry name" value="ANK_LRRK2"/>
</dbReference>
<evidence type="ECO:0000256" key="3">
    <source>
        <dbReference type="ARBA" id="ARBA00022527"/>
    </source>
</evidence>
<dbReference type="InterPro" id="IPR056602">
    <property type="entry name" value="Beta-prop_LRRK2"/>
</dbReference>
<keyword evidence="6" id="KW-0677">Repeat</keyword>
<keyword evidence="5" id="KW-0808">Transferase</keyword>
<keyword evidence="4" id="KW-0433">Leucine-rich repeat</keyword>
<evidence type="ECO:0000256" key="2">
    <source>
        <dbReference type="ARBA" id="ARBA00012513"/>
    </source>
</evidence>
<dbReference type="InterPro" id="IPR003591">
    <property type="entry name" value="Leu-rich_rpt_typical-subtyp"/>
</dbReference>
<dbReference type="PANTHER" id="PTHR48056">
    <property type="entry name" value="LRR RECEPTOR-LIKE SERINE/THREONINE-PROTEIN KINASE-RELATED"/>
    <property type="match status" value="1"/>
</dbReference>
<keyword evidence="7 14" id="KW-0547">Nucleotide-binding</keyword>
<dbReference type="InterPro" id="IPR002110">
    <property type="entry name" value="Ankyrin_rpt"/>
</dbReference>
<evidence type="ECO:0000256" key="4">
    <source>
        <dbReference type="ARBA" id="ARBA00022614"/>
    </source>
</evidence>
<feature type="compositionally biased region" description="Polar residues" evidence="15">
    <location>
        <begin position="991"/>
        <end position="1018"/>
    </location>
</feature>
<feature type="region of interest" description="Disordered" evidence="15">
    <location>
        <begin position="991"/>
        <end position="1028"/>
    </location>
</feature>
<dbReference type="Pfam" id="PF00069">
    <property type="entry name" value="Pkinase"/>
    <property type="match status" value="1"/>
</dbReference>
<dbReference type="SUPFAM" id="SSF69322">
    <property type="entry name" value="Tricorn protease domain 2"/>
    <property type="match status" value="1"/>
</dbReference>
<dbReference type="InterPro" id="IPR011009">
    <property type="entry name" value="Kinase-like_dom_sf"/>
</dbReference>
<dbReference type="InterPro" id="IPR032675">
    <property type="entry name" value="LRR_dom_sf"/>
</dbReference>
<dbReference type="EnsemblMetazoa" id="G30953.2">
    <property type="protein sequence ID" value="G30953.2:cds"/>
    <property type="gene ID" value="G30953"/>
</dbReference>
<dbReference type="PROSITE" id="PS00108">
    <property type="entry name" value="PROTEIN_KINASE_ST"/>
    <property type="match status" value="1"/>
</dbReference>
<comment type="catalytic activity">
    <reaction evidence="12">
        <text>L-seryl-[protein] + ATP = O-phospho-L-seryl-[protein] + ADP + H(+)</text>
        <dbReference type="Rhea" id="RHEA:17989"/>
        <dbReference type="Rhea" id="RHEA-COMP:9863"/>
        <dbReference type="Rhea" id="RHEA-COMP:11604"/>
        <dbReference type="ChEBI" id="CHEBI:15378"/>
        <dbReference type="ChEBI" id="CHEBI:29999"/>
        <dbReference type="ChEBI" id="CHEBI:30616"/>
        <dbReference type="ChEBI" id="CHEBI:83421"/>
        <dbReference type="ChEBI" id="CHEBI:456216"/>
        <dbReference type="EC" id="2.7.11.1"/>
    </reaction>
</comment>
<feature type="compositionally biased region" description="Polar residues" evidence="15">
    <location>
        <begin position="2679"/>
        <end position="2693"/>
    </location>
</feature>
<name>A0A8W8M051_MAGGI</name>
<evidence type="ECO:0000256" key="11">
    <source>
        <dbReference type="ARBA" id="ARBA00047899"/>
    </source>
</evidence>
<dbReference type="InterPro" id="IPR000719">
    <property type="entry name" value="Prot_kinase_dom"/>
</dbReference>
<keyword evidence="13" id="KW-0040">ANK repeat</keyword>
<dbReference type="Gene3D" id="1.10.10.10">
    <property type="entry name" value="Winged helix-like DNA-binding domain superfamily/Winged helix DNA-binding domain"/>
    <property type="match status" value="1"/>
</dbReference>
<dbReference type="InterPro" id="IPR005225">
    <property type="entry name" value="Small_GTP-bd"/>
</dbReference>
<dbReference type="InterPro" id="IPR017441">
    <property type="entry name" value="Protein_kinase_ATP_BS"/>
</dbReference>
<dbReference type="InterPro" id="IPR015943">
    <property type="entry name" value="WD40/YVTN_repeat-like_dom_sf"/>
</dbReference>